<keyword evidence="2" id="KW-0805">Transcription regulation</keyword>
<dbReference type="Proteomes" id="UP000763088">
    <property type="component" value="Unassembled WGS sequence"/>
</dbReference>
<dbReference type="InterPro" id="IPR036388">
    <property type="entry name" value="WH-like_DNA-bd_sf"/>
</dbReference>
<keyword evidence="4" id="KW-0804">Transcription</keyword>
<comment type="similarity">
    <text evidence="1">Belongs to the sigma-70 factor family. ECF subfamily.</text>
</comment>
<evidence type="ECO:0000256" key="4">
    <source>
        <dbReference type="ARBA" id="ARBA00023163"/>
    </source>
</evidence>
<dbReference type="EMBL" id="SUYD01000002">
    <property type="protein sequence ID" value="MBE6265173.1"/>
    <property type="molecule type" value="Genomic_DNA"/>
</dbReference>
<dbReference type="GO" id="GO:0003677">
    <property type="term" value="F:DNA binding"/>
    <property type="evidence" value="ECO:0007669"/>
    <property type="project" value="InterPro"/>
</dbReference>
<dbReference type="InterPro" id="IPR013249">
    <property type="entry name" value="RNA_pol_sigma70_r4_t2"/>
</dbReference>
<dbReference type="Gene3D" id="1.10.1740.10">
    <property type="match status" value="1"/>
</dbReference>
<dbReference type="GO" id="GO:0006352">
    <property type="term" value="P:DNA-templated transcription initiation"/>
    <property type="evidence" value="ECO:0007669"/>
    <property type="project" value="InterPro"/>
</dbReference>
<name>A0A928GHR6_XYLRU</name>
<keyword evidence="3" id="KW-0731">Sigma factor</keyword>
<evidence type="ECO:0000259" key="5">
    <source>
        <dbReference type="Pfam" id="PF04542"/>
    </source>
</evidence>
<feature type="domain" description="RNA polymerase sigma factor 70 region 4 type 2" evidence="6">
    <location>
        <begin position="114"/>
        <end position="156"/>
    </location>
</feature>
<dbReference type="InterPro" id="IPR039425">
    <property type="entry name" value="RNA_pol_sigma-70-like"/>
</dbReference>
<dbReference type="InterPro" id="IPR014284">
    <property type="entry name" value="RNA_pol_sigma-70_dom"/>
</dbReference>
<evidence type="ECO:0000313" key="7">
    <source>
        <dbReference type="EMBL" id="MBE6265173.1"/>
    </source>
</evidence>
<dbReference type="PANTHER" id="PTHR43133">
    <property type="entry name" value="RNA POLYMERASE ECF-TYPE SIGMA FACTO"/>
    <property type="match status" value="1"/>
</dbReference>
<evidence type="ECO:0000256" key="3">
    <source>
        <dbReference type="ARBA" id="ARBA00023082"/>
    </source>
</evidence>
<dbReference type="AlphaFoldDB" id="A0A928GHR6"/>
<dbReference type="SUPFAM" id="SSF88659">
    <property type="entry name" value="Sigma3 and sigma4 domains of RNA polymerase sigma factors"/>
    <property type="match status" value="1"/>
</dbReference>
<feature type="domain" description="RNA polymerase sigma-70 region 2" evidence="5">
    <location>
        <begin position="10"/>
        <end position="75"/>
    </location>
</feature>
<evidence type="ECO:0000313" key="8">
    <source>
        <dbReference type="Proteomes" id="UP000763088"/>
    </source>
</evidence>
<dbReference type="NCBIfam" id="TIGR02937">
    <property type="entry name" value="sigma70-ECF"/>
    <property type="match status" value="1"/>
</dbReference>
<gene>
    <name evidence="7" type="ORF">E7102_01670</name>
</gene>
<evidence type="ECO:0000256" key="1">
    <source>
        <dbReference type="ARBA" id="ARBA00010641"/>
    </source>
</evidence>
<dbReference type="InterPro" id="IPR013324">
    <property type="entry name" value="RNA_pol_sigma_r3/r4-like"/>
</dbReference>
<evidence type="ECO:0000256" key="2">
    <source>
        <dbReference type="ARBA" id="ARBA00023015"/>
    </source>
</evidence>
<dbReference type="GO" id="GO:0016987">
    <property type="term" value="F:sigma factor activity"/>
    <property type="evidence" value="ECO:0007669"/>
    <property type="project" value="UniProtKB-KW"/>
</dbReference>
<sequence length="166" mass="19662">MTDQKELEKLFRQHYRQMYRLATILLHDDAESKDVVHDIFARLLNDPKDLREETAEHYLLTCVQNRCLNVIRSRKIQERVEHLYLLDLDTTILPTERLDEELKALQKGIAQLNPPVYQDIITQHYRDGVTFKEIAQCQGVSETTVYKHLHRALNQLRTHLKNLMSV</sequence>
<dbReference type="PANTHER" id="PTHR43133:SF46">
    <property type="entry name" value="RNA POLYMERASE SIGMA-70 FACTOR ECF SUBFAMILY"/>
    <property type="match status" value="1"/>
</dbReference>
<organism evidence="7 8">
    <name type="scientific">Xylanibacter ruminicola</name>
    <name type="common">Prevotella ruminicola</name>
    <dbReference type="NCBI Taxonomy" id="839"/>
    <lineage>
        <taxon>Bacteria</taxon>
        <taxon>Pseudomonadati</taxon>
        <taxon>Bacteroidota</taxon>
        <taxon>Bacteroidia</taxon>
        <taxon>Bacteroidales</taxon>
        <taxon>Prevotellaceae</taxon>
        <taxon>Xylanibacter</taxon>
    </lineage>
</organism>
<proteinExistence type="inferred from homology"/>
<protein>
    <submittedName>
        <fullName evidence="7">RNA polymerase sigma factor</fullName>
    </submittedName>
</protein>
<dbReference type="InterPro" id="IPR013325">
    <property type="entry name" value="RNA_pol_sigma_r2"/>
</dbReference>
<comment type="caution">
    <text evidence="7">The sequence shown here is derived from an EMBL/GenBank/DDBJ whole genome shotgun (WGS) entry which is preliminary data.</text>
</comment>
<dbReference type="InterPro" id="IPR007627">
    <property type="entry name" value="RNA_pol_sigma70_r2"/>
</dbReference>
<reference evidence="7" key="1">
    <citation type="submission" date="2019-04" db="EMBL/GenBank/DDBJ databases">
        <title>Evolution of Biomass-Degrading Anaerobic Consortia Revealed by Metagenomics.</title>
        <authorList>
            <person name="Peng X."/>
        </authorList>
    </citation>
    <scope>NUCLEOTIDE SEQUENCE</scope>
    <source>
        <strain evidence="7">SIG141</strain>
    </source>
</reference>
<dbReference type="Gene3D" id="1.10.10.10">
    <property type="entry name" value="Winged helix-like DNA-binding domain superfamily/Winged helix DNA-binding domain"/>
    <property type="match status" value="1"/>
</dbReference>
<evidence type="ECO:0000259" key="6">
    <source>
        <dbReference type="Pfam" id="PF08281"/>
    </source>
</evidence>
<dbReference type="Pfam" id="PF04542">
    <property type="entry name" value="Sigma70_r2"/>
    <property type="match status" value="1"/>
</dbReference>
<dbReference type="Pfam" id="PF08281">
    <property type="entry name" value="Sigma70_r4_2"/>
    <property type="match status" value="1"/>
</dbReference>
<dbReference type="SUPFAM" id="SSF88946">
    <property type="entry name" value="Sigma2 domain of RNA polymerase sigma factors"/>
    <property type="match status" value="1"/>
</dbReference>
<accession>A0A928GHR6</accession>